<evidence type="ECO:0000313" key="2">
    <source>
        <dbReference type="EMBL" id="GLR19516.1"/>
    </source>
</evidence>
<proteinExistence type="predicted"/>
<reference evidence="2" key="1">
    <citation type="journal article" date="2014" name="Int. J. Syst. Evol. Microbiol.">
        <title>Complete genome sequence of Corynebacterium casei LMG S-19264T (=DSM 44701T), isolated from a smear-ripened cheese.</title>
        <authorList>
            <consortium name="US DOE Joint Genome Institute (JGI-PGF)"/>
            <person name="Walter F."/>
            <person name="Albersmeier A."/>
            <person name="Kalinowski J."/>
            <person name="Ruckert C."/>
        </authorList>
    </citation>
    <scope>NUCLEOTIDE SEQUENCE</scope>
    <source>
        <strain evidence="2">NBRC 108769</strain>
    </source>
</reference>
<keyword evidence="3" id="KW-1185">Reference proteome</keyword>
<name>A0AA37SRG3_9BACT</name>
<dbReference type="Pfam" id="PF08818">
    <property type="entry name" value="DUF1801"/>
    <property type="match status" value="1"/>
</dbReference>
<evidence type="ECO:0000313" key="3">
    <source>
        <dbReference type="Proteomes" id="UP001156666"/>
    </source>
</evidence>
<gene>
    <name evidence="2" type="ORF">GCM10007940_41320</name>
</gene>
<dbReference type="EMBL" id="BSOH01000027">
    <property type="protein sequence ID" value="GLR19516.1"/>
    <property type="molecule type" value="Genomic_DNA"/>
</dbReference>
<feature type="domain" description="YdhG-like" evidence="1">
    <location>
        <begin position="24"/>
        <end position="128"/>
    </location>
</feature>
<organism evidence="2 3">
    <name type="scientific">Portibacter lacus</name>
    <dbReference type="NCBI Taxonomy" id="1099794"/>
    <lineage>
        <taxon>Bacteria</taxon>
        <taxon>Pseudomonadati</taxon>
        <taxon>Bacteroidota</taxon>
        <taxon>Saprospiria</taxon>
        <taxon>Saprospirales</taxon>
        <taxon>Haliscomenobacteraceae</taxon>
        <taxon>Portibacter</taxon>
    </lineage>
</organism>
<dbReference type="InterPro" id="IPR014922">
    <property type="entry name" value="YdhG-like"/>
</dbReference>
<accession>A0AA37SRG3</accession>
<dbReference type="RefSeq" id="WP_235291787.1">
    <property type="nucleotide sequence ID" value="NZ_BSOH01000027.1"/>
</dbReference>
<comment type="caution">
    <text evidence="2">The sequence shown here is derived from an EMBL/GenBank/DDBJ whole genome shotgun (WGS) entry which is preliminary data.</text>
</comment>
<dbReference type="Gene3D" id="3.90.1150.200">
    <property type="match status" value="1"/>
</dbReference>
<reference evidence="2" key="2">
    <citation type="submission" date="2023-01" db="EMBL/GenBank/DDBJ databases">
        <title>Draft genome sequence of Portibacter lacus strain NBRC 108769.</title>
        <authorList>
            <person name="Sun Q."/>
            <person name="Mori K."/>
        </authorList>
    </citation>
    <scope>NUCLEOTIDE SEQUENCE</scope>
    <source>
        <strain evidence="2">NBRC 108769</strain>
    </source>
</reference>
<dbReference type="Proteomes" id="UP001156666">
    <property type="component" value="Unassembled WGS sequence"/>
</dbReference>
<dbReference type="SUPFAM" id="SSF159888">
    <property type="entry name" value="YdhG-like"/>
    <property type="match status" value="1"/>
</dbReference>
<protein>
    <recommendedName>
        <fullName evidence="1">YdhG-like domain-containing protein</fullName>
    </recommendedName>
</protein>
<evidence type="ECO:0000259" key="1">
    <source>
        <dbReference type="Pfam" id="PF08818"/>
    </source>
</evidence>
<sequence length="143" mass="16660">MSEINVKSDPSVKEKFENYPEHIRPKMENLRRIVLETAQEIETIKDVEETLKWGEPSYLVKKGSTVRMDYKEKKPDQYAVYFKCTSLIVPTIKEIYGDLFNYETTRAIVFGLDEEVPEEALKTCIGFALKYHTIKHLPLLGEI</sequence>
<dbReference type="AlphaFoldDB" id="A0AA37SRG3"/>